<evidence type="ECO:0000313" key="5">
    <source>
        <dbReference type="EMBL" id="ABZ72306.1"/>
    </source>
</evidence>
<evidence type="ECO:0000256" key="4">
    <source>
        <dbReference type="SAM" id="SignalP"/>
    </source>
</evidence>
<evidence type="ECO:0000256" key="2">
    <source>
        <dbReference type="ARBA" id="ARBA00022803"/>
    </source>
</evidence>
<dbReference type="KEGG" id="cak:Caul_3179"/>
<dbReference type="Gene3D" id="1.25.40.10">
    <property type="entry name" value="Tetratricopeptide repeat domain"/>
    <property type="match status" value="1"/>
</dbReference>
<dbReference type="OrthoDB" id="7594766at2"/>
<keyword evidence="2 3" id="KW-0802">TPR repeat</keyword>
<dbReference type="PANTHER" id="PTHR44858:SF1">
    <property type="entry name" value="UDP-N-ACETYLGLUCOSAMINE--PEPTIDE N-ACETYLGLUCOSAMINYLTRANSFERASE SPINDLY-RELATED"/>
    <property type="match status" value="1"/>
</dbReference>
<evidence type="ECO:0000256" key="3">
    <source>
        <dbReference type="PROSITE-ProRule" id="PRU00339"/>
    </source>
</evidence>
<keyword evidence="4" id="KW-0732">Signal</keyword>
<dbReference type="PANTHER" id="PTHR44858">
    <property type="entry name" value="TETRATRICOPEPTIDE REPEAT PROTEIN 6"/>
    <property type="match status" value="1"/>
</dbReference>
<dbReference type="HOGENOM" id="CLU_103324_0_0_5"/>
<accession>B0T2Q5</accession>
<dbReference type="InterPro" id="IPR013105">
    <property type="entry name" value="TPR_2"/>
</dbReference>
<proteinExistence type="predicted"/>
<sequence precursor="true">MVSIRTPLLAAGVSAALLCAGAASASTLVIGGGAAKDCADAALGGRKDTASVTTCTVALETETLGFRDRARTYVNRGVLRMRQQNYDDAVRDFNAASDIDPHLGEAFVNRGAVYVGTSRYGEGLSQIDQGLALGVKDPEKAYFNRAVAHESLGDVKAAYRDFSKAAELAPAWDAPKKELTRFSVRQP</sequence>
<dbReference type="STRING" id="366602.Caul_3179"/>
<feature type="chain" id="PRO_5002752985" evidence="4">
    <location>
        <begin position="26"/>
        <end position="187"/>
    </location>
</feature>
<dbReference type="eggNOG" id="COG3063">
    <property type="taxonomic scope" value="Bacteria"/>
</dbReference>
<protein>
    <submittedName>
        <fullName evidence="5">Tetratricopeptide TPR_2 repeat protein</fullName>
    </submittedName>
</protein>
<dbReference type="SUPFAM" id="SSF48452">
    <property type="entry name" value="TPR-like"/>
    <property type="match status" value="1"/>
</dbReference>
<reference evidence="5" key="1">
    <citation type="submission" date="2008-01" db="EMBL/GenBank/DDBJ databases">
        <title>Complete sequence of chromosome of Caulobacter sp. K31.</title>
        <authorList>
            <consortium name="US DOE Joint Genome Institute"/>
            <person name="Copeland A."/>
            <person name="Lucas S."/>
            <person name="Lapidus A."/>
            <person name="Barry K."/>
            <person name="Glavina del Rio T."/>
            <person name="Dalin E."/>
            <person name="Tice H."/>
            <person name="Pitluck S."/>
            <person name="Bruce D."/>
            <person name="Goodwin L."/>
            <person name="Thompson L.S."/>
            <person name="Brettin T."/>
            <person name="Detter J.C."/>
            <person name="Han C."/>
            <person name="Schmutz J."/>
            <person name="Larimer F."/>
            <person name="Land M."/>
            <person name="Hauser L."/>
            <person name="Kyrpides N."/>
            <person name="Kim E."/>
            <person name="Stephens C."/>
            <person name="Richardson P."/>
        </authorList>
    </citation>
    <scope>NUCLEOTIDE SEQUENCE [LARGE SCALE GENOMIC DNA]</scope>
    <source>
        <strain evidence="5">K31</strain>
    </source>
</reference>
<dbReference type="AlphaFoldDB" id="B0T2Q5"/>
<gene>
    <name evidence="5" type="ordered locus">Caul_3179</name>
</gene>
<dbReference type="SMART" id="SM00028">
    <property type="entry name" value="TPR"/>
    <property type="match status" value="3"/>
</dbReference>
<feature type="repeat" description="TPR" evidence="3">
    <location>
        <begin position="70"/>
        <end position="103"/>
    </location>
</feature>
<dbReference type="InterPro" id="IPR011990">
    <property type="entry name" value="TPR-like_helical_dom_sf"/>
</dbReference>
<name>B0T2Q5_CAUSK</name>
<feature type="signal peptide" evidence="4">
    <location>
        <begin position="1"/>
        <end position="25"/>
    </location>
</feature>
<organism evidence="5">
    <name type="scientific">Caulobacter sp. (strain K31)</name>
    <dbReference type="NCBI Taxonomy" id="366602"/>
    <lineage>
        <taxon>Bacteria</taxon>
        <taxon>Pseudomonadati</taxon>
        <taxon>Pseudomonadota</taxon>
        <taxon>Alphaproteobacteria</taxon>
        <taxon>Caulobacterales</taxon>
        <taxon>Caulobacteraceae</taxon>
        <taxon>Caulobacter</taxon>
    </lineage>
</organism>
<feature type="repeat" description="TPR" evidence="3">
    <location>
        <begin position="139"/>
        <end position="172"/>
    </location>
</feature>
<dbReference type="InterPro" id="IPR050498">
    <property type="entry name" value="Ycf3"/>
</dbReference>
<dbReference type="InterPro" id="IPR019734">
    <property type="entry name" value="TPR_rpt"/>
</dbReference>
<keyword evidence="1" id="KW-0677">Repeat</keyword>
<dbReference type="Pfam" id="PF07719">
    <property type="entry name" value="TPR_2"/>
    <property type="match status" value="2"/>
</dbReference>
<dbReference type="PROSITE" id="PS50005">
    <property type="entry name" value="TPR"/>
    <property type="match status" value="2"/>
</dbReference>
<dbReference type="EMBL" id="CP000927">
    <property type="protein sequence ID" value="ABZ72306.1"/>
    <property type="molecule type" value="Genomic_DNA"/>
</dbReference>
<evidence type="ECO:0000256" key="1">
    <source>
        <dbReference type="ARBA" id="ARBA00022737"/>
    </source>
</evidence>